<evidence type="ECO:0000256" key="7">
    <source>
        <dbReference type="SAM" id="Phobius"/>
    </source>
</evidence>
<dbReference type="InterPro" id="IPR000620">
    <property type="entry name" value="EamA_dom"/>
</dbReference>
<gene>
    <name evidence="9" type="ORF">JF922_05645</name>
</gene>
<evidence type="ECO:0000256" key="3">
    <source>
        <dbReference type="ARBA" id="ARBA00022475"/>
    </source>
</evidence>
<keyword evidence="10" id="KW-1185">Reference proteome</keyword>
<feature type="transmembrane region" description="Helical" evidence="7">
    <location>
        <begin position="62"/>
        <end position="81"/>
    </location>
</feature>
<feature type="transmembrane region" description="Helical" evidence="7">
    <location>
        <begin position="33"/>
        <end position="55"/>
    </location>
</feature>
<evidence type="ECO:0000259" key="8">
    <source>
        <dbReference type="Pfam" id="PF00892"/>
    </source>
</evidence>
<keyword evidence="6 7" id="KW-0472">Membrane</keyword>
<keyword evidence="5 7" id="KW-1133">Transmembrane helix</keyword>
<evidence type="ECO:0000256" key="4">
    <source>
        <dbReference type="ARBA" id="ARBA00022692"/>
    </source>
</evidence>
<evidence type="ECO:0000256" key="1">
    <source>
        <dbReference type="ARBA" id="ARBA00004651"/>
    </source>
</evidence>
<feature type="transmembrane region" description="Helical" evidence="7">
    <location>
        <begin position="119"/>
        <end position="137"/>
    </location>
</feature>
<protein>
    <submittedName>
        <fullName evidence="9">DMT family transporter</fullName>
    </submittedName>
</protein>
<comment type="caution">
    <text evidence="9">The sequence shown here is derived from an EMBL/GenBank/DDBJ whole genome shotgun (WGS) entry which is preliminary data.</text>
</comment>
<proteinExistence type="inferred from homology"/>
<reference evidence="9" key="1">
    <citation type="submission" date="2020-10" db="EMBL/GenBank/DDBJ databases">
        <title>Ca. Dormibacterota MAGs.</title>
        <authorList>
            <person name="Montgomery K."/>
        </authorList>
    </citation>
    <scope>NUCLEOTIDE SEQUENCE [LARGE SCALE GENOMIC DNA]</scope>
    <source>
        <strain evidence="9">SC8812_S17_10</strain>
    </source>
</reference>
<dbReference type="PANTHER" id="PTHR42920:SF5">
    <property type="entry name" value="EAMA DOMAIN-CONTAINING PROTEIN"/>
    <property type="match status" value="1"/>
</dbReference>
<feature type="domain" description="EamA" evidence="8">
    <location>
        <begin position="144"/>
        <end position="271"/>
    </location>
</feature>
<name>A0A934K6H4_9BACT</name>
<dbReference type="Proteomes" id="UP000612893">
    <property type="component" value="Unassembled WGS sequence"/>
</dbReference>
<sequence>MARRPQAASVVLLLGVTAVWGWTFVLVKDAIEAYPTIAFLGLRFLIAAAIMALVVRRLPGRRVVLVGTLVGLPLGGGYLLQTVGLHYTSPGNAGLVTGLFFVFTPLLDRLFGTPIRLRTLLAVAVALAGTLLLTGGWQVGIRVGDALIVGCAVCFALQIVLLSRWSPGFAAEELTLVQLATCAVLFMFGGATQLQAPSPSVWIALVITGVFASAVAFFIQTWVQSHLSASRTALVLASEPVWALFFSVLLAGQRLDLVQGLGAALVIGAIVGHELPLPTRAPREAEGTNVR</sequence>
<dbReference type="AlphaFoldDB" id="A0A934K6H4"/>
<feature type="transmembrane region" description="Helical" evidence="7">
    <location>
        <begin position="143"/>
        <end position="162"/>
    </location>
</feature>
<dbReference type="InterPro" id="IPR037185">
    <property type="entry name" value="EmrE-like"/>
</dbReference>
<comment type="subcellular location">
    <subcellularLocation>
        <location evidence="1">Cell membrane</location>
        <topology evidence="1">Multi-pass membrane protein</topology>
    </subcellularLocation>
</comment>
<dbReference type="GO" id="GO:0005886">
    <property type="term" value="C:plasma membrane"/>
    <property type="evidence" value="ECO:0007669"/>
    <property type="project" value="UniProtKB-SubCell"/>
</dbReference>
<dbReference type="Pfam" id="PF00892">
    <property type="entry name" value="EamA"/>
    <property type="match status" value="2"/>
</dbReference>
<feature type="transmembrane region" description="Helical" evidence="7">
    <location>
        <begin position="200"/>
        <end position="219"/>
    </location>
</feature>
<feature type="transmembrane region" description="Helical" evidence="7">
    <location>
        <begin position="174"/>
        <end position="194"/>
    </location>
</feature>
<evidence type="ECO:0000256" key="2">
    <source>
        <dbReference type="ARBA" id="ARBA00007362"/>
    </source>
</evidence>
<organism evidence="9 10">
    <name type="scientific">Candidatus Nephthysia bennettiae</name>
    <dbReference type="NCBI Taxonomy" id="3127016"/>
    <lineage>
        <taxon>Bacteria</taxon>
        <taxon>Bacillati</taxon>
        <taxon>Candidatus Dormiibacterota</taxon>
        <taxon>Candidatus Dormibacteria</taxon>
        <taxon>Candidatus Dormibacterales</taxon>
        <taxon>Candidatus Dormibacteraceae</taxon>
        <taxon>Candidatus Nephthysia</taxon>
    </lineage>
</organism>
<keyword evidence="3" id="KW-1003">Cell membrane</keyword>
<feature type="transmembrane region" description="Helical" evidence="7">
    <location>
        <begin position="7"/>
        <end position="27"/>
    </location>
</feature>
<dbReference type="PANTHER" id="PTHR42920">
    <property type="entry name" value="OS03G0707200 PROTEIN-RELATED"/>
    <property type="match status" value="1"/>
</dbReference>
<dbReference type="InterPro" id="IPR051258">
    <property type="entry name" value="Diverse_Substrate_Transporter"/>
</dbReference>
<keyword evidence="4 7" id="KW-0812">Transmembrane</keyword>
<evidence type="ECO:0000313" key="9">
    <source>
        <dbReference type="EMBL" id="MBJ7597553.1"/>
    </source>
</evidence>
<accession>A0A934K6H4</accession>
<dbReference type="RefSeq" id="WP_338199872.1">
    <property type="nucleotide sequence ID" value="NZ_JAEKNR010000067.1"/>
</dbReference>
<feature type="domain" description="EamA" evidence="8">
    <location>
        <begin position="10"/>
        <end position="134"/>
    </location>
</feature>
<evidence type="ECO:0000313" key="10">
    <source>
        <dbReference type="Proteomes" id="UP000612893"/>
    </source>
</evidence>
<dbReference type="EMBL" id="JAEKNR010000067">
    <property type="protein sequence ID" value="MBJ7597553.1"/>
    <property type="molecule type" value="Genomic_DNA"/>
</dbReference>
<comment type="similarity">
    <text evidence="2">Belongs to the EamA transporter family.</text>
</comment>
<dbReference type="SUPFAM" id="SSF103481">
    <property type="entry name" value="Multidrug resistance efflux transporter EmrE"/>
    <property type="match status" value="2"/>
</dbReference>
<evidence type="ECO:0000256" key="5">
    <source>
        <dbReference type="ARBA" id="ARBA00022989"/>
    </source>
</evidence>
<feature type="transmembrane region" description="Helical" evidence="7">
    <location>
        <begin position="87"/>
        <end position="107"/>
    </location>
</feature>
<evidence type="ECO:0000256" key="6">
    <source>
        <dbReference type="ARBA" id="ARBA00023136"/>
    </source>
</evidence>